<feature type="transmembrane region" description="Helical" evidence="7">
    <location>
        <begin position="20"/>
        <end position="39"/>
    </location>
</feature>
<dbReference type="Pfam" id="PF04576">
    <property type="entry name" value="Zein-binding"/>
    <property type="match status" value="1"/>
</dbReference>
<reference evidence="9" key="2">
    <citation type="submission" date="2023-04" db="EMBL/GenBank/DDBJ databases">
        <authorList>
            <person name="Bruccoleri R.E."/>
            <person name="Oakeley E.J."/>
            <person name="Faust A.-M."/>
            <person name="Dessus-Babus S."/>
            <person name="Altorfer M."/>
            <person name="Burckhardt D."/>
            <person name="Oertli M."/>
            <person name="Naumann U."/>
            <person name="Petersen F."/>
            <person name="Wong J."/>
        </authorList>
    </citation>
    <scope>NUCLEOTIDE SEQUENCE</scope>
    <source>
        <strain evidence="9">GSM-AAB239-AS_SAM_17_03QT</strain>
        <tissue evidence="9">Leaf</tissue>
    </source>
</reference>
<name>A0AAX6HLM6_IRIPA</name>
<comment type="subcellular location">
    <subcellularLocation>
        <location evidence="1">Membrane</location>
    </subcellularLocation>
</comment>
<dbReference type="EMBL" id="JANAVB010008599">
    <property type="protein sequence ID" value="KAJ6841464.1"/>
    <property type="molecule type" value="Genomic_DNA"/>
</dbReference>
<keyword evidence="2 7" id="KW-0812">Transmembrane</keyword>
<evidence type="ECO:0000256" key="1">
    <source>
        <dbReference type="ARBA" id="ARBA00004370"/>
    </source>
</evidence>
<dbReference type="GO" id="GO:0080115">
    <property type="term" value="F:myosin XI tail binding"/>
    <property type="evidence" value="ECO:0007669"/>
    <property type="project" value="UniProtKB-ARBA"/>
</dbReference>
<accession>A0AAX6HLM6</accession>
<evidence type="ECO:0000256" key="4">
    <source>
        <dbReference type="ARBA" id="ARBA00023136"/>
    </source>
</evidence>
<evidence type="ECO:0000256" key="7">
    <source>
        <dbReference type="SAM" id="Phobius"/>
    </source>
</evidence>
<evidence type="ECO:0000256" key="6">
    <source>
        <dbReference type="SAM" id="MobiDB-lite"/>
    </source>
</evidence>
<evidence type="ECO:0000256" key="5">
    <source>
        <dbReference type="SAM" id="Coils"/>
    </source>
</evidence>
<organism evidence="9 10">
    <name type="scientific">Iris pallida</name>
    <name type="common">Sweet iris</name>
    <dbReference type="NCBI Taxonomy" id="29817"/>
    <lineage>
        <taxon>Eukaryota</taxon>
        <taxon>Viridiplantae</taxon>
        <taxon>Streptophyta</taxon>
        <taxon>Embryophyta</taxon>
        <taxon>Tracheophyta</taxon>
        <taxon>Spermatophyta</taxon>
        <taxon>Magnoliopsida</taxon>
        <taxon>Liliopsida</taxon>
        <taxon>Asparagales</taxon>
        <taxon>Iridaceae</taxon>
        <taxon>Iridoideae</taxon>
        <taxon>Irideae</taxon>
        <taxon>Iris</taxon>
    </lineage>
</organism>
<feature type="region of interest" description="Disordered" evidence="6">
    <location>
        <begin position="595"/>
        <end position="629"/>
    </location>
</feature>
<reference evidence="9" key="1">
    <citation type="journal article" date="2023" name="GigaByte">
        <title>Genome assembly of the bearded iris, Iris pallida Lam.</title>
        <authorList>
            <person name="Bruccoleri R.E."/>
            <person name="Oakeley E.J."/>
            <person name="Faust A.M.E."/>
            <person name="Altorfer M."/>
            <person name="Dessus-Babus S."/>
            <person name="Burckhardt D."/>
            <person name="Oertli M."/>
            <person name="Naumann U."/>
            <person name="Petersen F."/>
            <person name="Wong J."/>
        </authorList>
    </citation>
    <scope>NUCLEOTIDE SEQUENCE</scope>
    <source>
        <strain evidence="9">GSM-AAB239-AS_SAM_17_03QT</strain>
    </source>
</reference>
<keyword evidence="4 7" id="KW-0472">Membrane</keyword>
<gene>
    <name evidence="9" type="ORF">M6B38_306255</name>
</gene>
<dbReference type="GO" id="GO:0016020">
    <property type="term" value="C:membrane"/>
    <property type="evidence" value="ECO:0007669"/>
    <property type="project" value="UniProtKB-SubCell"/>
</dbReference>
<feature type="coiled-coil region" evidence="5">
    <location>
        <begin position="261"/>
        <end position="288"/>
    </location>
</feature>
<comment type="caution">
    <text evidence="9">The sequence shown here is derived from an EMBL/GenBank/DDBJ whole genome shotgun (WGS) entry which is preliminary data.</text>
</comment>
<evidence type="ECO:0000313" key="10">
    <source>
        <dbReference type="Proteomes" id="UP001140949"/>
    </source>
</evidence>
<evidence type="ECO:0000313" key="9">
    <source>
        <dbReference type="EMBL" id="KAJ6841464.1"/>
    </source>
</evidence>
<proteinExistence type="predicted"/>
<dbReference type="PANTHER" id="PTHR31422">
    <property type="entry name" value="BNAANNG28530D PROTEIN"/>
    <property type="match status" value="1"/>
</dbReference>
<evidence type="ECO:0000259" key="8">
    <source>
        <dbReference type="PROSITE" id="PS51775"/>
    </source>
</evidence>
<feature type="domain" description="GTD-binding" evidence="8">
    <location>
        <begin position="188"/>
        <end position="286"/>
    </location>
</feature>
<keyword evidence="3 7" id="KW-1133">Transmembrane helix</keyword>
<protein>
    <recommendedName>
        <fullName evidence="8">GTD-binding domain-containing protein</fullName>
    </recommendedName>
</protein>
<dbReference type="AlphaFoldDB" id="A0AAX6HLM6"/>
<dbReference type="InterPro" id="IPR007656">
    <property type="entry name" value="GTD-bd"/>
</dbReference>
<dbReference type="PROSITE" id="PS51775">
    <property type="entry name" value="GTD_BINDING"/>
    <property type="match status" value="1"/>
</dbReference>
<keyword evidence="10" id="KW-1185">Reference proteome</keyword>
<dbReference type="Proteomes" id="UP001140949">
    <property type="component" value="Unassembled WGS sequence"/>
</dbReference>
<keyword evidence="5" id="KW-0175">Coiled coil</keyword>
<evidence type="ECO:0000256" key="2">
    <source>
        <dbReference type="ARBA" id="ARBA00022692"/>
    </source>
</evidence>
<sequence length="629" mass="69311">MYPCASSIDDWTLPTLIGSYIDVLLALLLLIGSTLVFLGSKLLSLLGLSLPCPCDGLFGCPGCLHARLGPVHRAVRARHPFGAVLNASIADPPPATEPADDGSVVIGRLPVNRRARKQRGRSGGGRSGCLGLLGEEGDSDHFPEQHNAISDLSLVDDTVPLTECYGHNSEETPSDGRDLHISKENEPKTIQHLERELEDAQTAYSALCIELEKERSAAATAADEAMAMILRLQTEKAVVEMESSQYRRMIEEKFVYDEEEVEILKEIIVKREREKHVLEQEVEAYRQMMNFGERTGKKHNSSFNSPEDPTDLLKTIYESVRNKEKVSSKMKWAEDGEGVRLLDFPDPGDELHLEVQEKGMLTMDIYPSCGKYESSSIEEDCIRRDLNKSQELEFCGGTSCSILGEDGQSKSKIVMGIPVENLDEEEDPDSDQKGNNSFQFDIDSNVLDIHVIDDKTSDGSQTGGSSELLGKGDVIDELSGAGNIDTSSTISVKSCVGVAGDIQRSCSDMPKGGQLLDPPSEDAFNLRRSSMSAIDCERFTLETEVEILRKRLKTIQQGKEKLSFPIEHEGKENCEMQILEEIACQLQQIRKIADPGKGIRQTSLPPLPSKANPKKRRCRSVSCGLHESA</sequence>
<evidence type="ECO:0000256" key="3">
    <source>
        <dbReference type="ARBA" id="ARBA00022989"/>
    </source>
</evidence>
<dbReference type="PANTHER" id="PTHR31422:SF3">
    <property type="entry name" value="GTD-BINDING DOMAIN-CONTAINING PROTEIN"/>
    <property type="match status" value="1"/>
</dbReference>